<dbReference type="SUPFAM" id="SSF52540">
    <property type="entry name" value="P-loop containing nucleoside triphosphate hydrolases"/>
    <property type="match status" value="1"/>
</dbReference>
<dbReference type="GO" id="GO:0055085">
    <property type="term" value="P:transmembrane transport"/>
    <property type="evidence" value="ECO:0007669"/>
    <property type="project" value="UniProtKB-ARBA"/>
</dbReference>
<gene>
    <name evidence="7" type="ORF">F4560_007461</name>
</gene>
<comment type="caution">
    <text evidence="7">The sequence shown here is derived from an EMBL/GenBank/DDBJ whole genome shotgun (WGS) entry which is preliminary data.</text>
</comment>
<evidence type="ECO:0000256" key="2">
    <source>
        <dbReference type="ARBA" id="ARBA00022448"/>
    </source>
</evidence>
<protein>
    <submittedName>
        <fullName evidence="7">Peptide/nickel transport system ATP-binding protein/oligopeptide transport system ATP-binding protein</fullName>
    </submittedName>
</protein>
<dbReference type="PROSITE" id="PS50893">
    <property type="entry name" value="ABC_TRANSPORTER_2"/>
    <property type="match status" value="1"/>
</dbReference>
<evidence type="ECO:0000259" key="6">
    <source>
        <dbReference type="PROSITE" id="PS50893"/>
    </source>
</evidence>
<dbReference type="InterPro" id="IPR003593">
    <property type="entry name" value="AAA+_ATPase"/>
</dbReference>
<dbReference type="AlphaFoldDB" id="A0A7W9HSM2"/>
<dbReference type="GO" id="GO:0016887">
    <property type="term" value="F:ATP hydrolysis activity"/>
    <property type="evidence" value="ECO:0007669"/>
    <property type="project" value="InterPro"/>
</dbReference>
<evidence type="ECO:0000256" key="3">
    <source>
        <dbReference type="ARBA" id="ARBA00022741"/>
    </source>
</evidence>
<dbReference type="SMART" id="SM00382">
    <property type="entry name" value="AAA"/>
    <property type="match status" value="1"/>
</dbReference>
<evidence type="ECO:0000313" key="7">
    <source>
        <dbReference type="EMBL" id="MBB5807693.1"/>
    </source>
</evidence>
<feature type="domain" description="ABC transporter" evidence="6">
    <location>
        <begin position="24"/>
        <end position="277"/>
    </location>
</feature>
<dbReference type="PROSITE" id="PS00211">
    <property type="entry name" value="ABC_TRANSPORTER_1"/>
    <property type="match status" value="1"/>
</dbReference>
<keyword evidence="8" id="KW-1185">Reference proteome</keyword>
<reference evidence="7 8" key="1">
    <citation type="submission" date="2020-08" db="EMBL/GenBank/DDBJ databases">
        <title>Sequencing the genomes of 1000 actinobacteria strains.</title>
        <authorList>
            <person name="Klenk H.-P."/>
        </authorList>
    </citation>
    <scope>NUCLEOTIDE SEQUENCE [LARGE SCALE GENOMIC DNA]</scope>
    <source>
        <strain evidence="7 8">DSM 45486</strain>
    </source>
</reference>
<dbReference type="CDD" id="cd03257">
    <property type="entry name" value="ABC_NikE_OppD_transporters"/>
    <property type="match status" value="1"/>
</dbReference>
<dbReference type="InterPro" id="IPR017871">
    <property type="entry name" value="ABC_transporter-like_CS"/>
</dbReference>
<dbReference type="NCBIfam" id="TIGR01727">
    <property type="entry name" value="oligo_HPY"/>
    <property type="match status" value="1"/>
</dbReference>
<name>A0A7W9HSM2_9PSEU</name>
<evidence type="ECO:0000256" key="5">
    <source>
        <dbReference type="SAM" id="MobiDB-lite"/>
    </source>
</evidence>
<dbReference type="EMBL" id="JACHMO010000001">
    <property type="protein sequence ID" value="MBB5807693.1"/>
    <property type="molecule type" value="Genomic_DNA"/>
</dbReference>
<evidence type="ECO:0000256" key="4">
    <source>
        <dbReference type="ARBA" id="ARBA00022840"/>
    </source>
</evidence>
<dbReference type="Pfam" id="PF08352">
    <property type="entry name" value="oligo_HPY"/>
    <property type="match status" value="1"/>
</dbReference>
<accession>A0A7W9HSM2</accession>
<dbReference type="InterPro" id="IPR027417">
    <property type="entry name" value="P-loop_NTPase"/>
</dbReference>
<keyword evidence="2" id="KW-0813">Transport</keyword>
<dbReference type="Gene3D" id="3.40.50.300">
    <property type="entry name" value="P-loop containing nucleotide triphosphate hydrolases"/>
    <property type="match status" value="1"/>
</dbReference>
<dbReference type="Proteomes" id="UP000552097">
    <property type="component" value="Unassembled WGS sequence"/>
</dbReference>
<dbReference type="PANTHER" id="PTHR43776">
    <property type="entry name" value="TRANSPORT ATP-BINDING PROTEIN"/>
    <property type="match status" value="1"/>
</dbReference>
<dbReference type="GO" id="GO:0005524">
    <property type="term" value="F:ATP binding"/>
    <property type="evidence" value="ECO:0007669"/>
    <property type="project" value="UniProtKB-KW"/>
</dbReference>
<dbReference type="InterPro" id="IPR003439">
    <property type="entry name" value="ABC_transporter-like_ATP-bd"/>
</dbReference>
<proteinExistence type="inferred from homology"/>
<dbReference type="GO" id="GO:0015833">
    <property type="term" value="P:peptide transport"/>
    <property type="evidence" value="ECO:0007669"/>
    <property type="project" value="InterPro"/>
</dbReference>
<keyword evidence="3" id="KW-0547">Nucleotide-binding</keyword>
<dbReference type="Pfam" id="PF00005">
    <property type="entry name" value="ABC_tran"/>
    <property type="match status" value="1"/>
</dbReference>
<dbReference type="InterPro" id="IPR050319">
    <property type="entry name" value="ABC_transp_ATP-bind"/>
</dbReference>
<evidence type="ECO:0000256" key="1">
    <source>
        <dbReference type="ARBA" id="ARBA00005417"/>
    </source>
</evidence>
<feature type="region of interest" description="Disordered" evidence="5">
    <location>
        <begin position="1"/>
        <end position="20"/>
    </location>
</feature>
<dbReference type="InterPro" id="IPR013563">
    <property type="entry name" value="Oligopep_ABC_C"/>
</dbReference>
<evidence type="ECO:0000313" key="8">
    <source>
        <dbReference type="Proteomes" id="UP000552097"/>
    </source>
</evidence>
<organism evidence="7 8">
    <name type="scientific">Saccharothrix ecbatanensis</name>
    <dbReference type="NCBI Taxonomy" id="1105145"/>
    <lineage>
        <taxon>Bacteria</taxon>
        <taxon>Bacillati</taxon>
        <taxon>Actinomycetota</taxon>
        <taxon>Actinomycetes</taxon>
        <taxon>Pseudonocardiales</taxon>
        <taxon>Pseudonocardiaceae</taxon>
        <taxon>Saccharothrix</taxon>
    </lineage>
</organism>
<comment type="similarity">
    <text evidence="1">Belongs to the ABC transporter superfamily.</text>
</comment>
<keyword evidence="4 7" id="KW-0067">ATP-binding</keyword>
<dbReference type="PANTHER" id="PTHR43776:SF7">
    <property type="entry name" value="D,D-DIPEPTIDE TRANSPORT ATP-BINDING PROTEIN DDPF-RELATED"/>
    <property type="match status" value="1"/>
</dbReference>
<sequence length="354" mass="38409">MTSTEVNPQAGGLASGRPGETPLLQVTDLVKSFPVRGGGIIPRTVGQVQAVSGVSFELYPGETLGLVGESGCGKSTTGRAILQLHKPTSGSVKFEGRELTTLRGKGLRSVRRDMQIVFQDPYASLNPRWQINELISEPFKIHGVPADGGGDVQHRVNELMELVGLNPEHRGRYAHEFSGGQRQRIGIARALALNPKLVVLDEPVSALDVSVQAGVVNLLEELQDRLGLAYLFVAHDLSVVRHISDRVAVMYLGKIIEIGDREDIYARPMHPYTQALLSAVPVPNPKIERGRQRIVLTGDVPSPVNPPSGCRFRTRCWKAQDICATEEPKLERRGDGEGTLSACHFAEVMPALAG</sequence>
<dbReference type="RefSeq" id="WP_184927709.1">
    <property type="nucleotide sequence ID" value="NZ_JACHMO010000001.1"/>
</dbReference>
<dbReference type="FunFam" id="3.40.50.300:FF:000016">
    <property type="entry name" value="Oligopeptide ABC transporter ATP-binding component"/>
    <property type="match status" value="1"/>
</dbReference>